<dbReference type="SUPFAM" id="SSF52047">
    <property type="entry name" value="RNI-like"/>
    <property type="match status" value="1"/>
</dbReference>
<keyword evidence="2" id="KW-1185">Reference proteome</keyword>
<proteinExistence type="predicted"/>
<evidence type="ECO:0000313" key="1">
    <source>
        <dbReference type="EMBL" id="KAJ7353032.1"/>
    </source>
</evidence>
<gene>
    <name evidence="1" type="ORF">DFH08DRAFT_956129</name>
</gene>
<dbReference type="AlphaFoldDB" id="A0AAD7A9U1"/>
<protein>
    <submittedName>
        <fullName evidence="1">Uncharacterized protein</fullName>
    </submittedName>
</protein>
<organism evidence="1 2">
    <name type="scientific">Mycena albidolilacea</name>
    <dbReference type="NCBI Taxonomy" id="1033008"/>
    <lineage>
        <taxon>Eukaryota</taxon>
        <taxon>Fungi</taxon>
        <taxon>Dikarya</taxon>
        <taxon>Basidiomycota</taxon>
        <taxon>Agaricomycotina</taxon>
        <taxon>Agaricomycetes</taxon>
        <taxon>Agaricomycetidae</taxon>
        <taxon>Agaricales</taxon>
        <taxon>Marasmiineae</taxon>
        <taxon>Mycenaceae</taxon>
        <taxon>Mycena</taxon>
    </lineage>
</organism>
<reference evidence="1" key="1">
    <citation type="submission" date="2023-03" db="EMBL/GenBank/DDBJ databases">
        <title>Massive genome expansion in bonnet fungi (Mycena s.s.) driven by repeated elements and novel gene families across ecological guilds.</title>
        <authorList>
            <consortium name="Lawrence Berkeley National Laboratory"/>
            <person name="Harder C.B."/>
            <person name="Miyauchi S."/>
            <person name="Viragh M."/>
            <person name="Kuo A."/>
            <person name="Thoen E."/>
            <person name="Andreopoulos B."/>
            <person name="Lu D."/>
            <person name="Skrede I."/>
            <person name="Drula E."/>
            <person name="Henrissat B."/>
            <person name="Morin E."/>
            <person name="Kohler A."/>
            <person name="Barry K."/>
            <person name="LaButti K."/>
            <person name="Morin E."/>
            <person name="Salamov A."/>
            <person name="Lipzen A."/>
            <person name="Mereny Z."/>
            <person name="Hegedus B."/>
            <person name="Baldrian P."/>
            <person name="Stursova M."/>
            <person name="Weitz H."/>
            <person name="Taylor A."/>
            <person name="Grigoriev I.V."/>
            <person name="Nagy L.G."/>
            <person name="Martin F."/>
            <person name="Kauserud H."/>
        </authorList>
    </citation>
    <scope>NUCLEOTIDE SEQUENCE</scope>
    <source>
        <strain evidence="1">CBHHK002</strain>
    </source>
</reference>
<comment type="caution">
    <text evidence="1">The sequence shown here is derived from an EMBL/GenBank/DDBJ whole genome shotgun (WGS) entry which is preliminary data.</text>
</comment>
<name>A0AAD7A9U1_9AGAR</name>
<accession>A0AAD7A9U1</accession>
<dbReference type="Proteomes" id="UP001218218">
    <property type="component" value="Unassembled WGS sequence"/>
</dbReference>
<evidence type="ECO:0000313" key="2">
    <source>
        <dbReference type="Proteomes" id="UP001218218"/>
    </source>
</evidence>
<dbReference type="EMBL" id="JARIHO010000011">
    <property type="protein sequence ID" value="KAJ7353032.1"/>
    <property type="molecule type" value="Genomic_DNA"/>
</dbReference>
<sequence>MPLEVAPEFENMLNGWLSRGKEKPLLLSLTGFSVAHPGIIHIQAPHLRELELPSPFYLPLLSLTESFPSLESLRVERGNCVDNASLLLNVVQIMQSAPHLTYLRFDVDPASRCLPEIEHCVRHTRLTSFRLKRTRNPGCAAGLFSFFACSSPPLETLSFDTIEVRWDSDDKVERCFSFIPSLTTLHLTDLEEVQAVLITLARDEILPNLASLTITRTSWQSPDAAWYRSLTNMLSLRRKTLRSFRLKLPQHRYSSSTTGPEEDVFFAPRAEGMDIYTNSAKEMSHGFFDANSKIARDGRIFSGDFE</sequence>
<dbReference type="Gene3D" id="3.80.10.10">
    <property type="entry name" value="Ribonuclease Inhibitor"/>
    <property type="match status" value="1"/>
</dbReference>
<dbReference type="InterPro" id="IPR032675">
    <property type="entry name" value="LRR_dom_sf"/>
</dbReference>